<dbReference type="InterPro" id="IPR029063">
    <property type="entry name" value="SAM-dependent_MTases_sf"/>
</dbReference>
<dbReference type="Pfam" id="PF08123">
    <property type="entry name" value="DOT1"/>
    <property type="match status" value="1"/>
</dbReference>
<reference evidence="3 4" key="1">
    <citation type="journal article" date="2024" name="Science">
        <title>Giant polyketide synthase enzymes in the biosynthesis of giant marine polyether toxins.</title>
        <authorList>
            <person name="Fallon T.R."/>
            <person name="Shende V.V."/>
            <person name="Wierzbicki I.H."/>
            <person name="Pendleton A.L."/>
            <person name="Watervoot N.F."/>
            <person name="Auber R.P."/>
            <person name="Gonzalez D.J."/>
            <person name="Wisecaver J.H."/>
            <person name="Moore B.S."/>
        </authorList>
    </citation>
    <scope>NUCLEOTIDE SEQUENCE [LARGE SCALE GENOMIC DNA]</scope>
    <source>
        <strain evidence="3 4">12B1</strain>
    </source>
</reference>
<organism evidence="3 4">
    <name type="scientific">Prymnesium parvum</name>
    <name type="common">Toxic golden alga</name>
    <dbReference type="NCBI Taxonomy" id="97485"/>
    <lineage>
        <taxon>Eukaryota</taxon>
        <taxon>Haptista</taxon>
        <taxon>Haptophyta</taxon>
        <taxon>Prymnesiophyceae</taxon>
        <taxon>Prymnesiales</taxon>
        <taxon>Prymnesiaceae</taxon>
        <taxon>Prymnesium</taxon>
    </lineage>
</organism>
<proteinExistence type="predicted"/>
<dbReference type="EMBL" id="JBGBPQ010000032">
    <property type="protein sequence ID" value="KAL1495580.1"/>
    <property type="molecule type" value="Genomic_DNA"/>
</dbReference>
<dbReference type="Gene3D" id="3.40.50.150">
    <property type="entry name" value="Vaccinia Virus protein VP39"/>
    <property type="match status" value="1"/>
</dbReference>
<protein>
    <recommendedName>
        <fullName evidence="2">DOT1 domain-containing protein</fullName>
    </recommendedName>
</protein>
<evidence type="ECO:0000313" key="3">
    <source>
        <dbReference type="EMBL" id="KAL1495580.1"/>
    </source>
</evidence>
<dbReference type="SUPFAM" id="SSF53335">
    <property type="entry name" value="S-adenosyl-L-methionine-dependent methyltransferases"/>
    <property type="match status" value="1"/>
</dbReference>
<dbReference type="Proteomes" id="UP001515480">
    <property type="component" value="Unassembled WGS sequence"/>
</dbReference>
<evidence type="ECO:0000256" key="1">
    <source>
        <dbReference type="SAM" id="SignalP"/>
    </source>
</evidence>
<comment type="caution">
    <text evidence="3">The sequence shown here is derived from an EMBL/GenBank/DDBJ whole genome shotgun (WGS) entry which is preliminary data.</text>
</comment>
<feature type="domain" description="DOT1" evidence="2">
    <location>
        <begin position="73"/>
        <end position="189"/>
    </location>
</feature>
<keyword evidence="4" id="KW-1185">Reference proteome</keyword>
<feature type="chain" id="PRO_5044235429" description="DOT1 domain-containing protein" evidence="1">
    <location>
        <begin position="19"/>
        <end position="299"/>
    </location>
</feature>
<dbReference type="AlphaFoldDB" id="A0AB34I9Q3"/>
<evidence type="ECO:0000313" key="4">
    <source>
        <dbReference type="Proteomes" id="UP001515480"/>
    </source>
</evidence>
<keyword evidence="1" id="KW-0732">Signal</keyword>
<sequence length="299" mass="31451">MRVARLLGCLSALPSSVAAPPPNVDAMVAAATSLIDSAMVLEPEWTSERYRVAVEGLPLGDAAAEGVHEARHGVYGEFPLRGMAELLSHPAVRPTLRFVDVGSGAGRLLVGVAAMLGDDASVVGVEASAALHLLAEKAIGALVEQRRVRPAALRSLLADVTDHPPPPAVAAAMAHADVVFCYSTAFPSDDGLRLPELSATLASLLRADCIVITTDKWVVGDRFRFVALMTVRGEDDEAIQAFIWQVVGVPLTGGFHAALQDVQQHWMGEDACADNPAACAALVEAIDAKEAEQAQDIIR</sequence>
<feature type="signal peptide" evidence="1">
    <location>
        <begin position="1"/>
        <end position="18"/>
    </location>
</feature>
<accession>A0AB34I9Q3</accession>
<name>A0AB34I9Q3_PRYPA</name>
<dbReference type="GO" id="GO:0031151">
    <property type="term" value="F:histone H3K79 methyltransferase activity"/>
    <property type="evidence" value="ECO:0007669"/>
    <property type="project" value="InterPro"/>
</dbReference>
<gene>
    <name evidence="3" type="ORF">AB1Y20_016941</name>
</gene>
<evidence type="ECO:0000259" key="2">
    <source>
        <dbReference type="Pfam" id="PF08123"/>
    </source>
</evidence>
<dbReference type="InterPro" id="IPR025789">
    <property type="entry name" value="DOT1_dom"/>
</dbReference>